<feature type="transmembrane region" description="Helical" evidence="1">
    <location>
        <begin position="21"/>
        <end position="40"/>
    </location>
</feature>
<keyword evidence="1" id="KW-0472">Membrane</keyword>
<name>A0A9D1W6R8_9FIRM</name>
<feature type="transmembrane region" description="Helical" evidence="1">
    <location>
        <begin position="46"/>
        <end position="71"/>
    </location>
</feature>
<reference evidence="2" key="2">
    <citation type="submission" date="2021-04" db="EMBL/GenBank/DDBJ databases">
        <authorList>
            <person name="Gilroy R."/>
        </authorList>
    </citation>
    <scope>NUCLEOTIDE SEQUENCE</scope>
    <source>
        <strain evidence="2">ChiGjej4B4-12881</strain>
    </source>
</reference>
<protein>
    <submittedName>
        <fullName evidence="2">DUF368 domain-containing protein</fullName>
    </submittedName>
</protein>
<reference evidence="2" key="1">
    <citation type="journal article" date="2021" name="PeerJ">
        <title>Extensive microbial diversity within the chicken gut microbiome revealed by metagenomics and culture.</title>
        <authorList>
            <person name="Gilroy R."/>
            <person name="Ravi A."/>
            <person name="Getino M."/>
            <person name="Pursley I."/>
            <person name="Horton D.L."/>
            <person name="Alikhan N.F."/>
            <person name="Baker D."/>
            <person name="Gharbi K."/>
            <person name="Hall N."/>
            <person name="Watson M."/>
            <person name="Adriaenssens E.M."/>
            <person name="Foster-Nyarko E."/>
            <person name="Jarju S."/>
            <person name="Secka A."/>
            <person name="Antonio M."/>
            <person name="Oren A."/>
            <person name="Chaudhuri R.R."/>
            <person name="La Ragione R."/>
            <person name="Hildebrand F."/>
            <person name="Pallen M.J."/>
        </authorList>
    </citation>
    <scope>NUCLEOTIDE SEQUENCE</scope>
    <source>
        <strain evidence="2">ChiGjej4B4-12881</strain>
    </source>
</reference>
<proteinExistence type="predicted"/>
<comment type="caution">
    <text evidence="2">The sequence shown here is derived from an EMBL/GenBank/DDBJ whole genome shotgun (WGS) entry which is preliminary data.</text>
</comment>
<evidence type="ECO:0000313" key="3">
    <source>
        <dbReference type="Proteomes" id="UP000886780"/>
    </source>
</evidence>
<dbReference type="AlphaFoldDB" id="A0A9D1W6R8"/>
<organism evidence="2 3">
    <name type="scientific">Candidatus Lachnoclostridium stercoripullorum</name>
    <dbReference type="NCBI Taxonomy" id="2838635"/>
    <lineage>
        <taxon>Bacteria</taxon>
        <taxon>Bacillati</taxon>
        <taxon>Bacillota</taxon>
        <taxon>Clostridia</taxon>
        <taxon>Lachnospirales</taxon>
        <taxon>Lachnospiraceae</taxon>
    </lineage>
</organism>
<sequence length="74" mass="7823">LGIFLIAKLITYLFEQYGIQTYCAIFGLILASPFAIFYNTGLFGQLASLGAGTVILGVVLALAGGVITYIMGEK</sequence>
<feature type="non-terminal residue" evidence="2">
    <location>
        <position position="1"/>
    </location>
</feature>
<gene>
    <name evidence="2" type="ORF">IAA28_11350</name>
</gene>
<keyword evidence="1" id="KW-0812">Transmembrane</keyword>
<dbReference type="Proteomes" id="UP000886780">
    <property type="component" value="Unassembled WGS sequence"/>
</dbReference>
<evidence type="ECO:0000256" key="1">
    <source>
        <dbReference type="SAM" id="Phobius"/>
    </source>
</evidence>
<accession>A0A9D1W6R8</accession>
<keyword evidence="1" id="KW-1133">Transmembrane helix</keyword>
<dbReference type="EMBL" id="DXEU01000207">
    <property type="protein sequence ID" value="HIX53382.1"/>
    <property type="molecule type" value="Genomic_DNA"/>
</dbReference>
<evidence type="ECO:0000313" key="2">
    <source>
        <dbReference type="EMBL" id="HIX53382.1"/>
    </source>
</evidence>